<evidence type="ECO:0000313" key="2">
    <source>
        <dbReference type="EMBL" id="KKQ89589.1"/>
    </source>
</evidence>
<feature type="transmembrane region" description="Helical" evidence="1">
    <location>
        <begin position="42"/>
        <end position="63"/>
    </location>
</feature>
<organism evidence="2 3">
    <name type="scientific">Candidatus Curtissbacteria bacterium GW2011_GWC2_38_9</name>
    <dbReference type="NCBI Taxonomy" id="1618414"/>
    <lineage>
        <taxon>Bacteria</taxon>
        <taxon>Candidatus Curtissiibacteriota</taxon>
    </lineage>
</organism>
<reference evidence="2 3" key="1">
    <citation type="journal article" date="2015" name="Nature">
        <title>rRNA introns, odd ribosomes, and small enigmatic genomes across a large radiation of phyla.</title>
        <authorList>
            <person name="Brown C.T."/>
            <person name="Hug L.A."/>
            <person name="Thomas B.C."/>
            <person name="Sharon I."/>
            <person name="Castelle C.J."/>
            <person name="Singh A."/>
            <person name="Wilkins M.J."/>
            <person name="Williams K.H."/>
            <person name="Banfield J.F."/>
        </authorList>
    </citation>
    <scope>NUCLEOTIDE SEQUENCE [LARGE SCALE GENOMIC DNA]</scope>
</reference>
<evidence type="ECO:0000256" key="1">
    <source>
        <dbReference type="SAM" id="Phobius"/>
    </source>
</evidence>
<keyword evidence="1" id="KW-1133">Transmembrane helix</keyword>
<keyword evidence="1" id="KW-0812">Transmembrane</keyword>
<dbReference type="Proteomes" id="UP000034893">
    <property type="component" value="Unassembled WGS sequence"/>
</dbReference>
<name>A0A0G0NUT1_9BACT</name>
<comment type="caution">
    <text evidence="2">The sequence shown here is derived from an EMBL/GenBank/DDBJ whole genome shotgun (WGS) entry which is preliminary data.</text>
</comment>
<accession>A0A0G0NUT1</accession>
<feature type="transmembrane region" description="Helical" evidence="1">
    <location>
        <begin position="6"/>
        <end position="30"/>
    </location>
</feature>
<dbReference type="AlphaFoldDB" id="A0A0G0NUT1"/>
<protein>
    <submittedName>
        <fullName evidence="2">Uncharacterized protein</fullName>
    </submittedName>
</protein>
<feature type="transmembrane region" description="Helical" evidence="1">
    <location>
        <begin position="124"/>
        <end position="150"/>
    </location>
</feature>
<evidence type="ECO:0000313" key="3">
    <source>
        <dbReference type="Proteomes" id="UP000034893"/>
    </source>
</evidence>
<gene>
    <name evidence="2" type="ORF">UT12_C0011G0045</name>
</gene>
<dbReference type="EMBL" id="LBVP01000011">
    <property type="protein sequence ID" value="KKQ89589.1"/>
    <property type="molecule type" value="Genomic_DNA"/>
</dbReference>
<sequence>MNSLLLNALVWHILLGITAIVAFTGVSLLLRGKDLNVKLVKIYSLLGFLGFLGSWIFGGYYYATYYASEVKPLILAGTTPLIHQILMESKEHVFLFLPFLAFVTCLLLYSLSKEIGTNEKLKKSLILLSLLIVTLGIIITLSGIAISGAVTKKSQSAKISLSNLTEAAKYNHE</sequence>
<feature type="transmembrane region" description="Helical" evidence="1">
    <location>
        <begin position="93"/>
        <end position="112"/>
    </location>
</feature>
<proteinExistence type="predicted"/>
<keyword evidence="1" id="KW-0472">Membrane</keyword>